<name>A0A8C5WPG3_LATLA</name>
<evidence type="ECO:0000313" key="3">
    <source>
        <dbReference type="Proteomes" id="UP000694406"/>
    </source>
</evidence>
<organism evidence="2 3">
    <name type="scientific">Laticauda laticaudata</name>
    <name type="common">Blue-ringed sea krait</name>
    <name type="synonym">Blue-lipped sea krait</name>
    <dbReference type="NCBI Taxonomy" id="8630"/>
    <lineage>
        <taxon>Eukaryota</taxon>
        <taxon>Metazoa</taxon>
        <taxon>Chordata</taxon>
        <taxon>Craniata</taxon>
        <taxon>Vertebrata</taxon>
        <taxon>Euteleostomi</taxon>
        <taxon>Lepidosauria</taxon>
        <taxon>Squamata</taxon>
        <taxon>Bifurcata</taxon>
        <taxon>Unidentata</taxon>
        <taxon>Episquamata</taxon>
        <taxon>Toxicofera</taxon>
        <taxon>Serpentes</taxon>
        <taxon>Colubroidea</taxon>
        <taxon>Elapidae</taxon>
        <taxon>Laticaudinae</taxon>
        <taxon>Laticauda</taxon>
    </lineage>
</organism>
<dbReference type="GeneTree" id="ENSGT01070000256808"/>
<dbReference type="Proteomes" id="UP000694406">
    <property type="component" value="Unplaced"/>
</dbReference>
<evidence type="ECO:0000256" key="1">
    <source>
        <dbReference type="SAM" id="Phobius"/>
    </source>
</evidence>
<feature type="transmembrane region" description="Helical" evidence="1">
    <location>
        <begin position="12"/>
        <end position="42"/>
    </location>
</feature>
<proteinExistence type="predicted"/>
<dbReference type="AlphaFoldDB" id="A0A8C5WPG3"/>
<keyword evidence="1" id="KW-0472">Membrane</keyword>
<evidence type="ECO:0000313" key="2">
    <source>
        <dbReference type="Ensembl" id="ENSLLTP00000004113.1"/>
    </source>
</evidence>
<reference evidence="2" key="2">
    <citation type="submission" date="2025-09" db="UniProtKB">
        <authorList>
            <consortium name="Ensembl"/>
        </authorList>
    </citation>
    <scope>IDENTIFICATION</scope>
</reference>
<accession>A0A8C5WPG3</accession>
<reference evidence="2" key="1">
    <citation type="submission" date="2025-08" db="UniProtKB">
        <authorList>
            <consortium name="Ensembl"/>
        </authorList>
    </citation>
    <scope>IDENTIFICATION</scope>
</reference>
<keyword evidence="3" id="KW-1185">Reference proteome</keyword>
<sequence>MEWEAVKSSEVFFAHALCFGFVSAGNTVSNLIFILPPIYGAIQSYKDGLEKRYIMAYLCVTGT</sequence>
<keyword evidence="1" id="KW-0812">Transmembrane</keyword>
<keyword evidence="1" id="KW-1133">Transmembrane helix</keyword>
<dbReference type="Ensembl" id="ENSLLTT00000004280.1">
    <property type="protein sequence ID" value="ENSLLTP00000004113.1"/>
    <property type="gene ID" value="ENSLLTG00000003099.1"/>
</dbReference>
<protein>
    <submittedName>
        <fullName evidence="2">Uncharacterized protein</fullName>
    </submittedName>
</protein>